<accession>N0CSW2</accession>
<protein>
    <submittedName>
        <fullName evidence="1">Oxidoreductase</fullName>
    </submittedName>
</protein>
<sequence>MGRVSALPKVRRSGQGASQRLGMHPRIIVAGDLRSARYQRIMTDMVSGGEAVLHAYYAVRDFL</sequence>
<reference evidence="1 2" key="1">
    <citation type="submission" date="2013-04" db="EMBL/GenBank/DDBJ databases">
        <title>Complete genome sequence of Streptomyces fulvissimus.</title>
        <authorList>
            <person name="Myronovskyi M."/>
            <person name="Tokovenko B."/>
            <person name="Manderscheid N."/>
            <person name="Petzke L."/>
            <person name="Luzhetskyy A."/>
        </authorList>
    </citation>
    <scope>NUCLEOTIDE SEQUENCE [LARGE SCALE GENOMIC DNA]</scope>
    <source>
        <strain evidence="1 2">DSM 40593</strain>
    </source>
</reference>
<evidence type="ECO:0000313" key="2">
    <source>
        <dbReference type="Proteomes" id="UP000013304"/>
    </source>
</evidence>
<dbReference type="Proteomes" id="UP000013304">
    <property type="component" value="Chromosome"/>
</dbReference>
<proteinExistence type="predicted"/>
<name>N0CSW2_STRMI</name>
<dbReference type="EMBL" id="CP005080">
    <property type="protein sequence ID" value="AGK78740.1"/>
    <property type="molecule type" value="Genomic_DNA"/>
</dbReference>
<gene>
    <name evidence="1" type="ORF">SFUL_3824</name>
</gene>
<dbReference type="PATRIC" id="fig|1303692.3.peg.3832"/>
<dbReference type="HOGENOM" id="CLU_2883965_0_0_11"/>
<evidence type="ECO:0000313" key="1">
    <source>
        <dbReference type="EMBL" id="AGK78740.1"/>
    </source>
</evidence>
<dbReference type="AlphaFoldDB" id="N0CSW2"/>
<organism evidence="1 2">
    <name type="scientific">Streptomyces microflavus DSM 40593</name>
    <dbReference type="NCBI Taxonomy" id="1303692"/>
    <lineage>
        <taxon>Bacteria</taxon>
        <taxon>Bacillati</taxon>
        <taxon>Actinomycetota</taxon>
        <taxon>Actinomycetes</taxon>
        <taxon>Kitasatosporales</taxon>
        <taxon>Streptomycetaceae</taxon>
        <taxon>Streptomyces</taxon>
    </lineage>
</organism>
<dbReference type="KEGG" id="sfi:SFUL_3824"/>